<dbReference type="AlphaFoldDB" id="B7P5U5"/>
<reference evidence="4" key="2">
    <citation type="submission" date="2020-05" db="UniProtKB">
        <authorList>
            <consortium name="EnsemblMetazoa"/>
        </authorList>
    </citation>
    <scope>IDENTIFICATION</scope>
    <source>
        <strain evidence="4">wikel</strain>
    </source>
</reference>
<evidence type="ECO:0000313" key="3">
    <source>
        <dbReference type="EMBL" id="EEC01967.1"/>
    </source>
</evidence>
<feature type="region of interest" description="Disordered" evidence="1">
    <location>
        <begin position="99"/>
        <end position="130"/>
    </location>
</feature>
<feature type="compositionally biased region" description="Polar residues" evidence="1">
    <location>
        <begin position="99"/>
        <end position="112"/>
    </location>
</feature>
<accession>B7P5U5</accession>
<dbReference type="PANTHER" id="PTHR24244:SF1">
    <property type="entry name" value="G-PROTEIN COUPLED RECEPTORS FAMILY 1 PROFILE DOMAIN-CONTAINING PROTEIN"/>
    <property type="match status" value="1"/>
</dbReference>
<sequence length="150" mass="17405">MSVPAVFLSREALVRGRLQCWIELELWQWQLYMTLVACSLFFVPALVITACYSVIVYTIWTKSKILSYPKLPSVGLCNCLAERLCGWWPSTPRRSWREQTVSRPSECSTMTESLQQQQRSSTRLQLRQHRRGTLLRSTDSTDAHVRNSHV</sequence>
<dbReference type="InterPro" id="IPR027294">
    <property type="entry name" value="NPS_rcpt"/>
</dbReference>
<keyword evidence="2" id="KW-0812">Transmembrane</keyword>
<keyword evidence="2" id="KW-0472">Membrane</keyword>
<dbReference type="GO" id="GO:0016020">
    <property type="term" value="C:membrane"/>
    <property type="evidence" value="ECO:0007669"/>
    <property type="project" value="InterPro"/>
</dbReference>
<dbReference type="VEuPathDB" id="VectorBase:ISCI000563"/>
<keyword evidence="3" id="KW-0675">Receptor</keyword>
<dbReference type="OrthoDB" id="5987909at2759"/>
<dbReference type="VEuPathDB" id="VectorBase:ISCW000563"/>
<evidence type="ECO:0000313" key="5">
    <source>
        <dbReference type="Proteomes" id="UP000001555"/>
    </source>
</evidence>
<dbReference type="Proteomes" id="UP000001555">
    <property type="component" value="Unassembled WGS sequence"/>
</dbReference>
<evidence type="ECO:0000256" key="2">
    <source>
        <dbReference type="SAM" id="Phobius"/>
    </source>
</evidence>
<dbReference type="PANTHER" id="PTHR24244">
    <property type="entry name" value="NEUROPEPTIDE S RECEPTOR"/>
    <property type="match status" value="1"/>
</dbReference>
<dbReference type="EMBL" id="ABJB010658763">
    <property type="status" value="NOT_ANNOTATED_CDS"/>
    <property type="molecule type" value="Genomic_DNA"/>
</dbReference>
<proteinExistence type="predicted"/>
<feature type="compositionally biased region" description="Low complexity" evidence="1">
    <location>
        <begin position="113"/>
        <end position="125"/>
    </location>
</feature>
<dbReference type="EMBL" id="DS642648">
    <property type="protein sequence ID" value="EEC01967.1"/>
    <property type="molecule type" value="Genomic_DNA"/>
</dbReference>
<dbReference type="EMBL" id="ABJB010951074">
    <property type="status" value="NOT_ANNOTATED_CDS"/>
    <property type="molecule type" value="Genomic_DNA"/>
</dbReference>
<dbReference type="Gene3D" id="1.20.1070.10">
    <property type="entry name" value="Rhodopsin 7-helix transmembrane proteins"/>
    <property type="match status" value="1"/>
</dbReference>
<dbReference type="VEuPathDB" id="VectorBase:ISCP_001681"/>
<name>B7P5U5_IXOSC</name>
<evidence type="ECO:0000313" key="4">
    <source>
        <dbReference type="EnsemblMetazoa" id="ISCW000563-PA"/>
    </source>
</evidence>
<keyword evidence="2" id="KW-1133">Transmembrane helix</keyword>
<protein>
    <submittedName>
        <fullName evidence="3">Cardioacceleratory peptide receptor, putative</fullName>
    </submittedName>
</protein>
<gene>
    <name evidence="3" type="ORF">IscW_ISCW000563</name>
</gene>
<dbReference type="GO" id="GO:0008188">
    <property type="term" value="F:neuropeptide receptor activity"/>
    <property type="evidence" value="ECO:0007669"/>
    <property type="project" value="InterPro"/>
</dbReference>
<dbReference type="SUPFAM" id="SSF81321">
    <property type="entry name" value="Family A G protein-coupled receptor-like"/>
    <property type="match status" value="1"/>
</dbReference>
<dbReference type="InParanoid" id="B7P5U5"/>
<evidence type="ECO:0000256" key="1">
    <source>
        <dbReference type="SAM" id="MobiDB-lite"/>
    </source>
</evidence>
<dbReference type="HOGENOM" id="CLU_1742561_0_0_1"/>
<dbReference type="PaxDb" id="6945-B7P5U5"/>
<dbReference type="EnsemblMetazoa" id="ISCW000563-RA">
    <property type="protein sequence ID" value="ISCW000563-PA"/>
    <property type="gene ID" value="ISCW000563"/>
</dbReference>
<keyword evidence="5" id="KW-1185">Reference proteome</keyword>
<organism>
    <name type="scientific">Ixodes scapularis</name>
    <name type="common">Black-legged tick</name>
    <name type="synonym">Deer tick</name>
    <dbReference type="NCBI Taxonomy" id="6945"/>
    <lineage>
        <taxon>Eukaryota</taxon>
        <taxon>Metazoa</taxon>
        <taxon>Ecdysozoa</taxon>
        <taxon>Arthropoda</taxon>
        <taxon>Chelicerata</taxon>
        <taxon>Arachnida</taxon>
        <taxon>Acari</taxon>
        <taxon>Parasitiformes</taxon>
        <taxon>Ixodida</taxon>
        <taxon>Ixodoidea</taxon>
        <taxon>Ixodidae</taxon>
        <taxon>Ixodinae</taxon>
        <taxon>Ixodes</taxon>
    </lineage>
</organism>
<reference evidence="3 5" key="1">
    <citation type="submission" date="2008-03" db="EMBL/GenBank/DDBJ databases">
        <title>Annotation of Ixodes scapularis.</title>
        <authorList>
            <consortium name="Ixodes scapularis Genome Project Consortium"/>
            <person name="Caler E."/>
            <person name="Hannick L.I."/>
            <person name="Bidwell S."/>
            <person name="Joardar V."/>
            <person name="Thiagarajan M."/>
            <person name="Amedeo P."/>
            <person name="Galinsky K.J."/>
            <person name="Schobel S."/>
            <person name="Inman J."/>
            <person name="Hostetler J."/>
            <person name="Miller J."/>
            <person name="Hammond M."/>
            <person name="Megy K."/>
            <person name="Lawson D."/>
            <person name="Kodira C."/>
            <person name="Sutton G."/>
            <person name="Meyer J."/>
            <person name="Hill C.A."/>
            <person name="Birren B."/>
            <person name="Nene V."/>
            <person name="Collins F."/>
            <person name="Alarcon-Chaidez F."/>
            <person name="Wikel S."/>
            <person name="Strausberg R."/>
        </authorList>
    </citation>
    <scope>NUCLEOTIDE SEQUENCE [LARGE SCALE GENOMIC DNA]</scope>
    <source>
        <strain evidence="5">Wikel</strain>
        <strain evidence="3">Wikel colony</strain>
    </source>
</reference>
<feature type="transmembrane region" description="Helical" evidence="2">
    <location>
        <begin position="31"/>
        <end position="60"/>
    </location>
</feature>